<evidence type="ECO:0000313" key="3">
    <source>
        <dbReference type="Proteomes" id="UP001393056"/>
    </source>
</evidence>
<keyword evidence="1" id="KW-0732">Signal</keyword>
<dbReference type="Proteomes" id="UP001393056">
    <property type="component" value="Unassembled WGS sequence"/>
</dbReference>
<protein>
    <submittedName>
        <fullName evidence="2">Uncharacterized protein</fullName>
    </submittedName>
</protein>
<gene>
    <name evidence="2" type="ORF">AAEO58_10965</name>
</gene>
<reference evidence="2 3" key="1">
    <citation type="submission" date="2024-04" db="EMBL/GenBank/DDBJ databases">
        <title>Flavobacterium sp. DGU41 16S ribosomal RNA gene Genome sequencing and assembly.</title>
        <authorList>
            <person name="Park S."/>
        </authorList>
    </citation>
    <scope>NUCLEOTIDE SEQUENCE [LARGE SCALE GENOMIC DNA]</scope>
    <source>
        <strain evidence="2 3">DGU41</strain>
    </source>
</reference>
<feature type="signal peptide" evidence="1">
    <location>
        <begin position="1"/>
        <end position="19"/>
    </location>
</feature>
<name>A0ABU9I819_9FLAO</name>
<proteinExistence type="predicted"/>
<dbReference type="RefSeq" id="WP_341683420.1">
    <property type="nucleotide sequence ID" value="NZ_JBBYHT010000005.1"/>
</dbReference>
<feature type="chain" id="PRO_5047260715" evidence="1">
    <location>
        <begin position="20"/>
        <end position="247"/>
    </location>
</feature>
<evidence type="ECO:0000256" key="1">
    <source>
        <dbReference type="SAM" id="SignalP"/>
    </source>
</evidence>
<dbReference type="EMBL" id="JBBYHT010000005">
    <property type="protein sequence ID" value="MEL1248565.1"/>
    <property type="molecule type" value="Genomic_DNA"/>
</dbReference>
<accession>A0ABU9I819</accession>
<organism evidence="2 3">
    <name type="scientific">Flavobacterium helocola</name>
    <dbReference type="NCBI Taxonomy" id="3139139"/>
    <lineage>
        <taxon>Bacteria</taxon>
        <taxon>Pseudomonadati</taxon>
        <taxon>Bacteroidota</taxon>
        <taxon>Flavobacteriia</taxon>
        <taxon>Flavobacteriales</taxon>
        <taxon>Flavobacteriaceae</taxon>
        <taxon>Flavobacterium</taxon>
    </lineage>
</organism>
<comment type="caution">
    <text evidence="2">The sequence shown here is derived from an EMBL/GenBank/DDBJ whole genome shotgun (WGS) entry which is preliminary data.</text>
</comment>
<keyword evidence="3" id="KW-1185">Reference proteome</keyword>
<sequence>MKKVKLILAVLCATTLMQAQNKEEKKVAVVSFSTDKTVDVSDLGLNGVKMVADKILDLKNDPNFNLAPILEKYHTAFFDSYAKKFPFALLPEEEVINNQAYKDFEPKVGEKENETAFSLLNYPGYKEIYEGLLGKSNEEGMATIFKEQADGVMMTRIHFSLIKGFGIGGTATVKMRVYARIALYDKTGKKVWVINESEQSKKTGVMVGGIPVLEPSKILPMYESALEELMKDLDKRIEKIVKKSEKL</sequence>
<evidence type="ECO:0000313" key="2">
    <source>
        <dbReference type="EMBL" id="MEL1248565.1"/>
    </source>
</evidence>